<dbReference type="PANTHER" id="PTHR43179">
    <property type="entry name" value="RHAMNOSYLTRANSFERASE WBBL"/>
    <property type="match status" value="1"/>
</dbReference>
<dbReference type="EMBL" id="CP124756">
    <property type="protein sequence ID" value="WGZ93711.1"/>
    <property type="molecule type" value="Genomic_DNA"/>
</dbReference>
<dbReference type="CDD" id="cd04186">
    <property type="entry name" value="GT_2_like_c"/>
    <property type="match status" value="1"/>
</dbReference>
<evidence type="ECO:0000259" key="1">
    <source>
        <dbReference type="Pfam" id="PF00535"/>
    </source>
</evidence>
<proteinExistence type="predicted"/>
<dbReference type="CDD" id="cd03801">
    <property type="entry name" value="GT4_PimA-like"/>
    <property type="match status" value="1"/>
</dbReference>
<dbReference type="Proteomes" id="UP001301326">
    <property type="component" value="Chromosome"/>
</dbReference>
<dbReference type="CDD" id="cd02440">
    <property type="entry name" value="AdoMet_MTases"/>
    <property type="match status" value="2"/>
</dbReference>
<dbReference type="GO" id="GO:0032259">
    <property type="term" value="P:methylation"/>
    <property type="evidence" value="ECO:0007669"/>
    <property type="project" value="UniProtKB-KW"/>
</dbReference>
<protein>
    <submittedName>
        <fullName evidence="3">Methyltransferase domain-containing protein</fullName>
    </submittedName>
</protein>
<reference evidence="3" key="2">
    <citation type="submission" date="2023-04" db="EMBL/GenBank/DDBJ databases">
        <authorList>
            <person name="Beletskiy A.V."/>
            <person name="Mardanov A.V."/>
            <person name="Ravin N.V."/>
        </authorList>
    </citation>
    <scope>NUCLEOTIDE SEQUENCE</scope>
    <source>
        <strain evidence="3">GKL-02</strain>
    </source>
</reference>
<keyword evidence="3" id="KW-0489">Methyltransferase</keyword>
<dbReference type="GO" id="GO:0008757">
    <property type="term" value="F:S-adenosylmethionine-dependent methyltransferase activity"/>
    <property type="evidence" value="ECO:0007669"/>
    <property type="project" value="InterPro"/>
</dbReference>
<name>A0AA95HAM9_9GAMM</name>
<feature type="domain" description="Glycosyltransferase 2-like" evidence="1">
    <location>
        <begin position="426"/>
        <end position="539"/>
    </location>
</feature>
<keyword evidence="3" id="KW-0808">Transferase</keyword>
<dbReference type="InterPro" id="IPR029044">
    <property type="entry name" value="Nucleotide-diphossugar_trans"/>
</dbReference>
<dbReference type="InterPro" id="IPR013216">
    <property type="entry name" value="Methyltransf_11"/>
</dbReference>
<dbReference type="Gene3D" id="3.90.550.10">
    <property type="entry name" value="Spore Coat Polysaccharide Biosynthesis Protein SpsA, Chain A"/>
    <property type="match status" value="1"/>
</dbReference>
<dbReference type="SUPFAM" id="SSF53448">
    <property type="entry name" value="Nucleotide-diphospho-sugar transferases"/>
    <property type="match status" value="1"/>
</dbReference>
<dbReference type="Gene3D" id="3.40.50.150">
    <property type="entry name" value="Vaccinia Virus protein VP39"/>
    <property type="match status" value="2"/>
</dbReference>
<dbReference type="PANTHER" id="PTHR43179:SF7">
    <property type="entry name" value="RHAMNOSYLTRANSFERASE WBBL"/>
    <property type="match status" value="1"/>
</dbReference>
<evidence type="ECO:0000313" key="3">
    <source>
        <dbReference type="EMBL" id="WGZ93711.1"/>
    </source>
</evidence>
<gene>
    <name evidence="3" type="ORF">QJT81_18270</name>
</gene>
<dbReference type="Pfam" id="PF08241">
    <property type="entry name" value="Methyltransf_11"/>
    <property type="match status" value="2"/>
</dbReference>
<evidence type="ECO:0000259" key="2">
    <source>
        <dbReference type="Pfam" id="PF08241"/>
    </source>
</evidence>
<dbReference type="Gene3D" id="3.40.50.2000">
    <property type="entry name" value="Glycogen Phosphorylase B"/>
    <property type="match status" value="1"/>
</dbReference>
<feature type="domain" description="Methyltransferase type 11" evidence="2">
    <location>
        <begin position="1228"/>
        <end position="1276"/>
    </location>
</feature>
<dbReference type="KEGG" id="tput:QJT81_18270"/>
<dbReference type="Pfam" id="PF00535">
    <property type="entry name" value="Glycos_transf_2"/>
    <property type="match status" value="1"/>
</dbReference>
<dbReference type="InterPro" id="IPR029063">
    <property type="entry name" value="SAM-dependent_MTases_sf"/>
</dbReference>
<reference evidence="3" key="1">
    <citation type="journal article" date="2023" name="Int. J. Mol. Sci.">
        <title>Metagenomics Revealed a New Genus 'Candidatus Thiocaldithrix dubininis' gen. nov., sp. nov. and a New Species 'Candidatus Thiothrix putei' sp. nov. in the Family Thiotrichaceae, Some Members of Which Have Traits of Both Na+- and H+-Motive Energetics.</title>
        <authorList>
            <person name="Ravin N.V."/>
            <person name="Muntyan M.S."/>
            <person name="Smolyakov D.D."/>
            <person name="Rudenko T.S."/>
            <person name="Beletsky A.V."/>
            <person name="Mardanov A.V."/>
            <person name="Grabovich M.Y."/>
        </authorList>
    </citation>
    <scope>NUCLEOTIDE SEQUENCE</scope>
    <source>
        <strain evidence="3">GKL-02</strain>
    </source>
</reference>
<dbReference type="SUPFAM" id="SSF53756">
    <property type="entry name" value="UDP-Glycosyltransferase/glycogen phosphorylase"/>
    <property type="match status" value="1"/>
</dbReference>
<feature type="domain" description="Methyltransferase type 11" evidence="2">
    <location>
        <begin position="37"/>
        <end position="130"/>
    </location>
</feature>
<dbReference type="Pfam" id="PF13692">
    <property type="entry name" value="Glyco_trans_1_4"/>
    <property type="match status" value="1"/>
</dbReference>
<sequence length="1367" mass="153467">MNFTGERYIPTEQGRIRMEHYHRYAMVLELIKGKTVLDVACGEGYGSAMMAEVAHSVIGVDISHEAVAHASETYEKKNLQFQQGSAVNLNFSDNTFDVVVSFETIEHLVEQEQMLAEIRRVLHSNGIFIISSPNRPVYSEESGEHNEFHVKELDFQEFDTLLRTQFSLIQYAGQRLQIASVIQPLDIAPDTASVWSDNGNDLNANAGILQSPIYFIAVCGSAMSPLPDLKMSTLYPESLDLLKHYVGFARWAQALEKIVTERDTQIVNFQQAIVNLQQAIVERDNHITGLLASYSWKVTAPLRKGKELTILFLPKLKHFIKILLAEVKRYYYTLPVSWQLNMKRYAKAGLRFIKHWYQALPFSIETKSKHRQWIAKLSPRILTATGSHPGTLPAYTSPLLQSPLARSTLANPKTLVIPSSENPVISIIIPIYGKIDYTIRCIASISLNPPNTAFEIIVVDDCSPDDSYNTLSEVNGIRLIRNAQNQGFIRSCNNGAHHAIGEYLLFLNNDTEVFPDWADELLRTFHEFPGTGLAGSKLVYPNGLLQEAGGIIWQDGSAWNFGRCQDPTLPVYNYAREVDYCSGASIMIPKDLFNELGGFDELYTPAYCEDSDLALKIRDKGYRVIYQPLSVVIHYEGITSGTDLTQGAKAYQVVNTQKQFERWNNRLKLHQAPGQHVDQAKDRAATRRVLFIDHCTPTPNKDSGSIDAYNHMLLLREMGFQVTFIPEDNFFYMPEYTPALQRVGVEMLYAPTVTSVEQHVKEYGSRYDLVFLNRLAVFEHHIKTIRRYCTKAKVLFHTVDLHFLRVAREAALHQTSSLTQRAEDIKQREINAILTADIATVISTEELELLKPLLAKDVIRLLPYSRQPGGMTTGFQGRKDLVFVGSYQHAPNVDAVKYFAETVMPLLRKQLPQVRFYAVGSTPPPEIQALASDDIIITGFIENLTPLLDKMRLSVAPLRYGAGIKGKIGSAMSVGLPVVATTIAIEGMGLTDGENVVVADTPQAIADAISLLYHDETRWNQISQNSQFFAEKHWGAAAAWLILADIVTELGMPVTRNTYPLSLYSEFLAVPTPMPNTALLPVGSAHDQQQYQELLKHSTIKDHQGLAQQYLAQIDSEMFTVNGFCVPCNRNVSLLVDAQFGGQYLTTGWQPNWRERLECPLCKMNNRQRLIATLIHQALANTAGKSLYFMEQVTPIYQWAVTTFPQHQVIGSEYLGHQYASGSTINGIRHEDVENLSFANEKFDFIISNDVFEHVPHPAQAFAECARVLKPQGIMLASIPFHVDQRTSVNRAQLLDKGRLAHHLPPMYHGNPISAEGSLVFTDFGWDILNTLKDAGFSDATIDMYSAPEYGHLGDVQLIFKATKLNN</sequence>
<organism evidence="3">
    <name type="scientific">Candidatus Thiothrix putei</name>
    <dbReference type="NCBI Taxonomy" id="3080811"/>
    <lineage>
        <taxon>Bacteria</taxon>
        <taxon>Pseudomonadati</taxon>
        <taxon>Pseudomonadota</taxon>
        <taxon>Gammaproteobacteria</taxon>
        <taxon>Thiotrichales</taxon>
        <taxon>Thiotrichaceae</taxon>
        <taxon>Thiothrix</taxon>
    </lineage>
</organism>
<dbReference type="SUPFAM" id="SSF53335">
    <property type="entry name" value="S-adenosyl-L-methionine-dependent methyltransferases"/>
    <property type="match status" value="2"/>
</dbReference>
<accession>A0AA95HAM9</accession>
<dbReference type="InterPro" id="IPR001173">
    <property type="entry name" value="Glyco_trans_2-like"/>
</dbReference>